<dbReference type="Pfam" id="PF13673">
    <property type="entry name" value="Acetyltransf_10"/>
    <property type="match status" value="1"/>
</dbReference>
<dbReference type="RefSeq" id="WP_094040644.1">
    <property type="nucleotide sequence ID" value="NZ_CP012621.1"/>
</dbReference>
<dbReference type="Proteomes" id="UP000217763">
    <property type="component" value="Chromosome"/>
</dbReference>
<keyword evidence="2" id="KW-1185">Reference proteome</keyword>
<dbReference type="CDD" id="cd04301">
    <property type="entry name" value="NAT_SF"/>
    <property type="match status" value="1"/>
</dbReference>
<dbReference type="PANTHER" id="PTHR43451:SF1">
    <property type="entry name" value="ACETYLTRANSFERASE"/>
    <property type="match status" value="1"/>
</dbReference>
<dbReference type="InterPro" id="IPR000182">
    <property type="entry name" value="GNAT_dom"/>
</dbReference>
<dbReference type="Gene3D" id="3.40.630.30">
    <property type="match status" value="1"/>
</dbReference>
<organism evidence="1 2">
    <name type="scientific">Zobellella denitrificans</name>
    <dbReference type="NCBI Taxonomy" id="347534"/>
    <lineage>
        <taxon>Bacteria</taxon>
        <taxon>Pseudomonadati</taxon>
        <taxon>Pseudomonadota</taxon>
        <taxon>Gammaproteobacteria</taxon>
        <taxon>Aeromonadales</taxon>
        <taxon>Aeromonadaceae</taxon>
        <taxon>Zobellella</taxon>
    </lineage>
</organism>
<evidence type="ECO:0000313" key="2">
    <source>
        <dbReference type="Proteomes" id="UP000217763"/>
    </source>
</evidence>
<protein>
    <submittedName>
        <fullName evidence="1">Acetyltransferase</fullName>
    </submittedName>
</protein>
<keyword evidence="1" id="KW-0808">Transferase</keyword>
<sequence length="160" mass="18078">MYLIRDYQETDLSSLELIYHDAVMAQGRQGYSDDQVAVWASFPYLYPDEFKALIRDGYTRIMAFQQIPVAFATLHPDDHLALLYVLAEHTGRGLAGRLCADIEAEAARRGVARLRTDASLLSKPLFEQRGFLLLSRQEVNRGGLVFTRFLMEKPLAPPSA</sequence>
<dbReference type="OrthoDB" id="5355033at2"/>
<dbReference type="PANTHER" id="PTHR43451">
    <property type="entry name" value="ACETYLTRANSFERASE (GNAT) FAMILY PROTEIN"/>
    <property type="match status" value="1"/>
</dbReference>
<dbReference type="PROSITE" id="PS51186">
    <property type="entry name" value="GNAT"/>
    <property type="match status" value="1"/>
</dbReference>
<name>A0A231MVW7_9GAMM</name>
<gene>
    <name evidence="1" type="ORF">AN401_05615</name>
</gene>
<dbReference type="AlphaFoldDB" id="A0A231MVW7"/>
<dbReference type="InterPro" id="IPR016181">
    <property type="entry name" value="Acyl_CoA_acyltransferase"/>
</dbReference>
<dbReference type="EMBL" id="CP012621">
    <property type="protein sequence ID" value="ATG73404.1"/>
    <property type="molecule type" value="Genomic_DNA"/>
</dbReference>
<proteinExistence type="predicted"/>
<reference evidence="2" key="1">
    <citation type="submission" date="2015-09" db="EMBL/GenBank/DDBJ databases">
        <authorList>
            <person name="Shao Z."/>
            <person name="Wang L."/>
        </authorList>
    </citation>
    <scope>NUCLEOTIDE SEQUENCE [LARGE SCALE GENOMIC DNA]</scope>
    <source>
        <strain evidence="2">F13-1</strain>
    </source>
</reference>
<accession>A0A231MVW7</accession>
<dbReference type="KEGG" id="zdf:AN401_05615"/>
<dbReference type="InterPro" id="IPR052564">
    <property type="entry name" value="N-acetyltrans/Recomb-assoc"/>
</dbReference>
<evidence type="ECO:0000313" key="1">
    <source>
        <dbReference type="EMBL" id="ATG73404.1"/>
    </source>
</evidence>
<dbReference type="GO" id="GO:0016747">
    <property type="term" value="F:acyltransferase activity, transferring groups other than amino-acyl groups"/>
    <property type="evidence" value="ECO:0007669"/>
    <property type="project" value="InterPro"/>
</dbReference>
<dbReference type="SUPFAM" id="SSF55729">
    <property type="entry name" value="Acyl-CoA N-acyltransferases (Nat)"/>
    <property type="match status" value="1"/>
</dbReference>